<evidence type="ECO:0000256" key="1">
    <source>
        <dbReference type="ARBA" id="ARBA00004196"/>
    </source>
</evidence>
<feature type="domain" description="Fe/B12 periplasmic-binding" evidence="5">
    <location>
        <begin position="211"/>
        <end position="364"/>
    </location>
</feature>
<dbReference type="RefSeq" id="WP_310927758.1">
    <property type="nucleotide sequence ID" value="NZ_JAMQOQ010000002.1"/>
</dbReference>
<dbReference type="NCBIfam" id="TIGR01409">
    <property type="entry name" value="TAT_signal_seq"/>
    <property type="match status" value="1"/>
</dbReference>
<evidence type="ECO:0000313" key="7">
    <source>
        <dbReference type="Proteomes" id="UP001254813"/>
    </source>
</evidence>
<evidence type="ECO:0000313" key="6">
    <source>
        <dbReference type="EMBL" id="MDS0293904.1"/>
    </source>
</evidence>
<name>A0ABU2G0X9_9EURY</name>
<keyword evidence="7" id="KW-1185">Reference proteome</keyword>
<feature type="compositionally biased region" description="Low complexity" evidence="4">
    <location>
        <begin position="36"/>
        <end position="61"/>
    </location>
</feature>
<evidence type="ECO:0000256" key="2">
    <source>
        <dbReference type="ARBA" id="ARBA00022448"/>
    </source>
</evidence>
<evidence type="ECO:0000256" key="3">
    <source>
        <dbReference type="ARBA" id="ARBA00022729"/>
    </source>
</evidence>
<comment type="caution">
    <text evidence="6">The sequence shown here is derived from an EMBL/GenBank/DDBJ whole genome shotgun (WGS) entry which is preliminary data.</text>
</comment>
<dbReference type="SUPFAM" id="SSF53807">
    <property type="entry name" value="Helical backbone' metal receptor"/>
    <property type="match status" value="1"/>
</dbReference>
<comment type="subcellular location">
    <subcellularLocation>
        <location evidence="1">Cell envelope</location>
    </subcellularLocation>
</comment>
<feature type="region of interest" description="Disordered" evidence="4">
    <location>
        <begin position="26"/>
        <end position="84"/>
    </location>
</feature>
<dbReference type="Gene3D" id="3.40.50.1980">
    <property type="entry name" value="Nitrogenase molybdenum iron protein domain"/>
    <property type="match status" value="2"/>
</dbReference>
<evidence type="ECO:0000259" key="5">
    <source>
        <dbReference type="Pfam" id="PF01497"/>
    </source>
</evidence>
<evidence type="ECO:0000256" key="4">
    <source>
        <dbReference type="SAM" id="MobiDB-lite"/>
    </source>
</evidence>
<dbReference type="InterPro" id="IPR019546">
    <property type="entry name" value="TAT_signal_bac_arc"/>
</dbReference>
<dbReference type="InterPro" id="IPR006311">
    <property type="entry name" value="TAT_signal"/>
</dbReference>
<reference evidence="6 7" key="1">
    <citation type="submission" date="2022-06" db="EMBL/GenBank/DDBJ databases">
        <title>Halogeometricum sp. a new haloarchaeum isolate from saline soil.</title>
        <authorList>
            <person name="Strakova D."/>
            <person name="Galisteo C."/>
            <person name="Sanchez-Porro C."/>
            <person name="Ventosa A."/>
        </authorList>
    </citation>
    <scope>NUCLEOTIDE SEQUENCE [LARGE SCALE GENOMIC DNA]</scope>
    <source>
        <strain evidence="7">S3BR25-2</strain>
    </source>
</reference>
<keyword evidence="2" id="KW-0813">Transport</keyword>
<organism evidence="6 7">
    <name type="scientific">Halogeometricum luteum</name>
    <dbReference type="NCBI Taxonomy" id="2950537"/>
    <lineage>
        <taxon>Archaea</taxon>
        <taxon>Methanobacteriati</taxon>
        <taxon>Methanobacteriota</taxon>
        <taxon>Stenosarchaea group</taxon>
        <taxon>Halobacteria</taxon>
        <taxon>Halobacteriales</taxon>
        <taxon>Haloferacaceae</taxon>
        <taxon>Halogeometricum</taxon>
    </lineage>
</organism>
<dbReference type="PANTHER" id="PTHR30532:SF1">
    <property type="entry name" value="IRON(3+)-HYDROXAMATE-BINDING PROTEIN FHUD"/>
    <property type="match status" value="1"/>
</dbReference>
<dbReference type="PROSITE" id="PS51318">
    <property type="entry name" value="TAT"/>
    <property type="match status" value="1"/>
</dbReference>
<sequence length="406" mass="44230">MTTDGSRSRTRRDVLKASGVLAATGLLAGCSGGSSEGTTGAGATESATGTEAAAASATESASETEEGTEEAASGESYSVSMPPVGTVEFDGVPETWVANNGSWADMGVALGQDPPKGVWLPSRYHTHYYDGIPDVSVDKSGMTALYSDGVSKEVFYELGGDVHVIDPNFLLNRFKGWEQADVDEISNQVAPFFGNSIFSTGYGWHESYPYLSLYEAFEKLSQVFRERERYEAFASLHEQFQSNVSNVVPSSESERPAVAILWPQPVDNPETFSPYLIGEGTSFKQWRDLQVRDALAETDVKDFHESRGEIDYETLLEVDPDVLLLRGNESKTAEEFQNTVVEYMKNQSVASQLSAVQSGDVYRGGPLYQGPITNLVVTERAAKDLYGAEGQLFDRQRVSDIVNGDF</sequence>
<dbReference type="InterPro" id="IPR051313">
    <property type="entry name" value="Bact_iron-sidero_bind"/>
</dbReference>
<accession>A0ABU2G0X9</accession>
<dbReference type="PANTHER" id="PTHR30532">
    <property type="entry name" value="IRON III DICITRATE-BINDING PERIPLASMIC PROTEIN"/>
    <property type="match status" value="1"/>
</dbReference>
<dbReference type="InterPro" id="IPR002491">
    <property type="entry name" value="ABC_transptr_periplasmic_BD"/>
</dbReference>
<proteinExistence type="predicted"/>
<keyword evidence="3" id="KW-0732">Signal</keyword>
<dbReference type="EMBL" id="JAMQOQ010000002">
    <property type="protein sequence ID" value="MDS0293904.1"/>
    <property type="molecule type" value="Genomic_DNA"/>
</dbReference>
<dbReference type="Pfam" id="PF01497">
    <property type="entry name" value="Peripla_BP_2"/>
    <property type="match status" value="1"/>
</dbReference>
<gene>
    <name evidence="6" type="ORF">NDI79_06935</name>
</gene>
<protein>
    <submittedName>
        <fullName evidence="6">ABC transporter substrate-binding protein</fullName>
    </submittedName>
</protein>
<dbReference type="Proteomes" id="UP001254813">
    <property type="component" value="Unassembled WGS sequence"/>
</dbReference>
<dbReference type="PROSITE" id="PS51257">
    <property type="entry name" value="PROKAR_LIPOPROTEIN"/>
    <property type="match status" value="1"/>
</dbReference>